<reference evidence="1" key="1">
    <citation type="submission" date="2014-09" db="EMBL/GenBank/DDBJ databases">
        <authorList>
            <person name="Magalhaes I.L.F."/>
            <person name="Oliveira U."/>
            <person name="Santos F.R."/>
            <person name="Vidigal T.H.D.A."/>
            <person name="Brescovit A.D."/>
            <person name="Santos A.J."/>
        </authorList>
    </citation>
    <scope>NUCLEOTIDE SEQUENCE</scope>
    <source>
        <tissue evidence="1">Shoot tissue taken approximately 20 cm above the soil surface</tissue>
    </source>
</reference>
<proteinExistence type="predicted"/>
<reference evidence="1" key="2">
    <citation type="journal article" date="2015" name="Data Brief">
        <title>Shoot transcriptome of the giant reed, Arundo donax.</title>
        <authorList>
            <person name="Barrero R.A."/>
            <person name="Guerrero F.D."/>
            <person name="Moolhuijzen P."/>
            <person name="Goolsby J.A."/>
            <person name="Tidwell J."/>
            <person name="Bellgard S.E."/>
            <person name="Bellgard M.I."/>
        </authorList>
    </citation>
    <scope>NUCLEOTIDE SEQUENCE</scope>
    <source>
        <tissue evidence="1">Shoot tissue taken approximately 20 cm above the soil surface</tissue>
    </source>
</reference>
<sequence>MMGWGGRKEVRKL</sequence>
<evidence type="ECO:0000313" key="1">
    <source>
        <dbReference type="EMBL" id="JAD42848.1"/>
    </source>
</evidence>
<protein>
    <submittedName>
        <fullName evidence="1">Uncharacterized protein</fullName>
    </submittedName>
</protein>
<accession>A0A0A8ZYP4</accession>
<dbReference type="EMBL" id="GBRH01255047">
    <property type="protein sequence ID" value="JAD42848.1"/>
    <property type="molecule type" value="Transcribed_RNA"/>
</dbReference>
<name>A0A0A8ZYP4_ARUDO</name>
<organism evidence="1">
    <name type="scientific">Arundo donax</name>
    <name type="common">Giant reed</name>
    <name type="synonym">Donax arundinaceus</name>
    <dbReference type="NCBI Taxonomy" id="35708"/>
    <lineage>
        <taxon>Eukaryota</taxon>
        <taxon>Viridiplantae</taxon>
        <taxon>Streptophyta</taxon>
        <taxon>Embryophyta</taxon>
        <taxon>Tracheophyta</taxon>
        <taxon>Spermatophyta</taxon>
        <taxon>Magnoliopsida</taxon>
        <taxon>Liliopsida</taxon>
        <taxon>Poales</taxon>
        <taxon>Poaceae</taxon>
        <taxon>PACMAD clade</taxon>
        <taxon>Arundinoideae</taxon>
        <taxon>Arundineae</taxon>
        <taxon>Arundo</taxon>
    </lineage>
</organism>